<sequence>ASPADMAHIAAANPAAVQGLLADLEAMAQELLAYRADSSLDTAGATIRAQAARIAELELLLAAERAACQIERWPEWRRRVVGRAPSRTANTSAEQNEKQDSSEHVSRQATGEEIIHEQN</sequence>
<evidence type="ECO:0000256" key="1">
    <source>
        <dbReference type="SAM" id="MobiDB-lite"/>
    </source>
</evidence>
<dbReference type="EMBL" id="NHOO01000001">
    <property type="protein sequence ID" value="OVE50417.1"/>
    <property type="molecule type" value="Genomic_DNA"/>
</dbReference>
<feature type="non-terminal residue" evidence="2">
    <location>
        <position position="1"/>
    </location>
</feature>
<accession>A0A202BFU5</accession>
<comment type="caution">
    <text evidence="2">The sequence shown here is derived from an EMBL/GenBank/DDBJ whole genome shotgun (WGS) entry which is preliminary data.</text>
</comment>
<feature type="compositionally biased region" description="Basic and acidic residues" evidence="1">
    <location>
        <begin position="95"/>
        <end position="106"/>
    </location>
</feature>
<proteinExistence type="predicted"/>
<organism evidence="2 3">
    <name type="scientific">Chromobacterium violaceum</name>
    <dbReference type="NCBI Taxonomy" id="536"/>
    <lineage>
        <taxon>Bacteria</taxon>
        <taxon>Pseudomonadati</taxon>
        <taxon>Pseudomonadota</taxon>
        <taxon>Betaproteobacteria</taxon>
        <taxon>Neisseriales</taxon>
        <taxon>Chromobacteriaceae</taxon>
        <taxon>Chromobacterium</taxon>
    </lineage>
</organism>
<evidence type="ECO:0000313" key="3">
    <source>
        <dbReference type="Proteomes" id="UP000196342"/>
    </source>
</evidence>
<keyword evidence="3" id="KW-1185">Reference proteome</keyword>
<feature type="region of interest" description="Disordered" evidence="1">
    <location>
        <begin position="80"/>
        <end position="119"/>
    </location>
</feature>
<protein>
    <submittedName>
        <fullName evidence="2">Uncharacterized protein</fullName>
    </submittedName>
</protein>
<gene>
    <name evidence="2" type="ORF">CBW21_00005</name>
</gene>
<dbReference type="Proteomes" id="UP000196342">
    <property type="component" value="Unassembled WGS sequence"/>
</dbReference>
<dbReference type="RefSeq" id="WP_217870696.1">
    <property type="nucleotide sequence ID" value="NZ_NHOO01000001.1"/>
</dbReference>
<evidence type="ECO:0000313" key="2">
    <source>
        <dbReference type="EMBL" id="OVE50417.1"/>
    </source>
</evidence>
<dbReference type="AlphaFoldDB" id="A0A202BFU5"/>
<name>A0A202BFU5_CHRVL</name>
<reference evidence="2 3" key="1">
    <citation type="submission" date="2017-05" db="EMBL/GenBank/DDBJ databases">
        <title>Chromobacterium violaceum GHPS1 isolated from Hydrocarbon polluted soil in French Guiana display an awesome secondary metabolite arsenal and a battery of drug and heavy-metal-resistance and detoxification of xenobiotics proteins.</title>
        <authorList>
            <person name="Belbahri L."/>
        </authorList>
    </citation>
    <scope>NUCLEOTIDE SEQUENCE [LARGE SCALE GENOMIC DNA]</scope>
    <source>
        <strain evidence="2 3">GHPS1</strain>
    </source>
</reference>